<dbReference type="SUPFAM" id="SSF111038">
    <property type="entry name" value="YjbQ-like"/>
    <property type="match status" value="1"/>
</dbReference>
<evidence type="ECO:0008006" key="4">
    <source>
        <dbReference type="Google" id="ProtNLM"/>
    </source>
</evidence>
<sequence>MSAVTASLNYETSGNNDIRDITSDVIQSVGISGIRNGIVLVFTPGSTVAITTLEYEPGLVTDLKDALERLAPQDIEYFHNQRWHDGNGHSHIRAALLGQDCSFPIIDGQVELGTWQQIILIDLDVRPRNRKVTVQIVGD</sequence>
<dbReference type="Gene3D" id="2.60.120.460">
    <property type="entry name" value="YjbQ-like"/>
    <property type="match status" value="1"/>
</dbReference>
<dbReference type="EMBL" id="CP002101">
    <property type="protein sequence ID" value="AEH61578.1"/>
    <property type="molecule type" value="Genomic_DNA"/>
</dbReference>
<dbReference type="OrthoDB" id="6663at2157"/>
<dbReference type="GeneID" id="10823384"/>
<gene>
    <name evidence="2" type="ordered locus">Mzhil_1743</name>
</gene>
<dbReference type="KEGG" id="mzh:Mzhil_1743"/>
<protein>
    <recommendedName>
        <fullName evidence="4">Secondary thiamine-phosphate synthase enzyme</fullName>
    </recommendedName>
</protein>
<dbReference type="PIRSF" id="PIRSF004681">
    <property type="entry name" value="UCP004681"/>
    <property type="match status" value="1"/>
</dbReference>
<name>F7XQB6_METZD</name>
<dbReference type="Pfam" id="PF01894">
    <property type="entry name" value="YjbQ"/>
    <property type="match status" value="1"/>
</dbReference>
<dbReference type="PANTHER" id="PTHR30615">
    <property type="entry name" value="UNCHARACTERIZED PROTEIN YJBQ-RELATED"/>
    <property type="match status" value="1"/>
</dbReference>
<dbReference type="InterPro" id="IPR001602">
    <property type="entry name" value="UPF0047_YjbQ-like"/>
</dbReference>
<evidence type="ECO:0000256" key="1">
    <source>
        <dbReference type="ARBA" id="ARBA00005534"/>
    </source>
</evidence>
<dbReference type="RefSeq" id="WP_013899014.1">
    <property type="nucleotide sequence ID" value="NC_015676.1"/>
</dbReference>
<evidence type="ECO:0000313" key="3">
    <source>
        <dbReference type="Proteomes" id="UP000006622"/>
    </source>
</evidence>
<reference evidence="2 3" key="1">
    <citation type="submission" date="2010-07" db="EMBL/GenBank/DDBJ databases">
        <title>The complete genome of Methanosalsum zhilinae DSM 4017.</title>
        <authorList>
            <consortium name="US DOE Joint Genome Institute (JGI-PGF)"/>
            <person name="Lucas S."/>
            <person name="Copeland A."/>
            <person name="Lapidus A."/>
            <person name="Glavina del Rio T."/>
            <person name="Dalin E."/>
            <person name="Tice H."/>
            <person name="Bruce D."/>
            <person name="Goodwin L."/>
            <person name="Pitluck S."/>
            <person name="Kyrpides N."/>
            <person name="Mavromatis K."/>
            <person name="Ovchinnikova G."/>
            <person name="Daligault H."/>
            <person name="Detter J.C."/>
            <person name="Han C."/>
            <person name="Tapia R."/>
            <person name="Larimer F."/>
            <person name="Land M."/>
            <person name="Hauser L."/>
            <person name="Markowitz V."/>
            <person name="Cheng J.-F."/>
            <person name="Hugenholtz P."/>
            <person name="Woyke T."/>
            <person name="Wu D."/>
            <person name="Spring S."/>
            <person name="Schueler E."/>
            <person name="Brambilla E."/>
            <person name="Klenk H.-P."/>
            <person name="Eisen J.A."/>
        </authorList>
    </citation>
    <scope>NUCLEOTIDE SEQUENCE [LARGE SCALE GENOMIC DNA]</scope>
    <source>
        <strain evidence="3">DSM 4017 / NBRC 107636 / OCM 62 / WeN5</strain>
    </source>
</reference>
<dbReference type="STRING" id="679901.Mzhil_1743"/>
<keyword evidence="3" id="KW-1185">Reference proteome</keyword>
<dbReference type="PANTHER" id="PTHR30615:SF8">
    <property type="entry name" value="UPF0047 PROTEIN C4A8.02C"/>
    <property type="match status" value="1"/>
</dbReference>
<accession>F7XQB6</accession>
<evidence type="ECO:0000313" key="2">
    <source>
        <dbReference type="EMBL" id="AEH61578.1"/>
    </source>
</evidence>
<organism evidence="2 3">
    <name type="scientific">Methanosalsum zhilinae (strain DSM 4017 / NBRC 107636 / OCM 62 / WeN5)</name>
    <name type="common">Methanohalophilus zhilinae</name>
    <dbReference type="NCBI Taxonomy" id="679901"/>
    <lineage>
        <taxon>Archaea</taxon>
        <taxon>Methanobacteriati</taxon>
        <taxon>Methanobacteriota</taxon>
        <taxon>Stenosarchaea group</taxon>
        <taxon>Methanomicrobia</taxon>
        <taxon>Methanosarcinales</taxon>
        <taxon>Methanosarcinaceae</taxon>
        <taxon>Methanosalsum</taxon>
    </lineage>
</organism>
<dbReference type="Proteomes" id="UP000006622">
    <property type="component" value="Chromosome"/>
</dbReference>
<proteinExistence type="inferred from homology"/>
<dbReference type="AlphaFoldDB" id="F7XQB6"/>
<dbReference type="InterPro" id="IPR035917">
    <property type="entry name" value="YjbQ-like_sf"/>
</dbReference>
<dbReference type="NCBIfam" id="TIGR00149">
    <property type="entry name" value="TIGR00149_YjbQ"/>
    <property type="match status" value="1"/>
</dbReference>
<dbReference type="HOGENOM" id="CLU_096980_1_2_2"/>
<comment type="similarity">
    <text evidence="1">Belongs to the UPF0047 family.</text>
</comment>